<evidence type="ECO:0000256" key="1">
    <source>
        <dbReference type="ARBA" id="ARBA00023015"/>
    </source>
</evidence>
<reference evidence="6" key="1">
    <citation type="submission" date="2023-06" db="EMBL/GenBank/DDBJ databases">
        <title>Draft genome sequence of Nocardioides sp. SOB77.</title>
        <authorList>
            <person name="Zhang G."/>
        </authorList>
    </citation>
    <scope>NUCLEOTIDE SEQUENCE</scope>
    <source>
        <strain evidence="6">SOB77</strain>
    </source>
</reference>
<feature type="non-terminal residue" evidence="6">
    <location>
        <position position="95"/>
    </location>
</feature>
<dbReference type="PROSITE" id="PS50977">
    <property type="entry name" value="HTH_TETR_2"/>
    <property type="match status" value="1"/>
</dbReference>
<dbReference type="InterPro" id="IPR009057">
    <property type="entry name" value="Homeodomain-like_sf"/>
</dbReference>
<feature type="non-terminal residue" evidence="6">
    <location>
        <position position="1"/>
    </location>
</feature>
<dbReference type="RefSeq" id="WP_300955328.1">
    <property type="nucleotide sequence ID" value="NZ_JAUHJQ010000116.1"/>
</dbReference>
<evidence type="ECO:0000313" key="6">
    <source>
        <dbReference type="EMBL" id="MDN4175931.1"/>
    </source>
</evidence>
<evidence type="ECO:0000313" key="7">
    <source>
        <dbReference type="Proteomes" id="UP001168620"/>
    </source>
</evidence>
<accession>A0ABT8FN32</accession>
<feature type="DNA-binding region" description="H-T-H motif" evidence="4">
    <location>
        <begin position="31"/>
        <end position="50"/>
    </location>
</feature>
<dbReference type="EMBL" id="JAUHJQ010000116">
    <property type="protein sequence ID" value="MDN4175931.1"/>
    <property type="molecule type" value="Genomic_DNA"/>
</dbReference>
<sequence>SSPGAAPTTTRDRVVDAAVRMTIELGWARVTMVRLADEVGVSRQTVYNEMGTKAGLAEAMVARELDRFLGVVTVSFDAHPDDLVAGIREATRAVL</sequence>
<gene>
    <name evidence="6" type="ORF">QWY28_23505</name>
</gene>
<keyword evidence="1" id="KW-0805">Transcription regulation</keyword>
<dbReference type="Proteomes" id="UP001168620">
    <property type="component" value="Unassembled WGS sequence"/>
</dbReference>
<evidence type="ECO:0000259" key="5">
    <source>
        <dbReference type="PROSITE" id="PS50977"/>
    </source>
</evidence>
<comment type="caution">
    <text evidence="6">The sequence shown here is derived from an EMBL/GenBank/DDBJ whole genome shotgun (WGS) entry which is preliminary data.</text>
</comment>
<feature type="domain" description="HTH tetR-type" evidence="5">
    <location>
        <begin position="8"/>
        <end position="68"/>
    </location>
</feature>
<evidence type="ECO:0000256" key="3">
    <source>
        <dbReference type="ARBA" id="ARBA00023163"/>
    </source>
</evidence>
<dbReference type="Pfam" id="PF00440">
    <property type="entry name" value="TetR_N"/>
    <property type="match status" value="1"/>
</dbReference>
<keyword evidence="2 4" id="KW-0238">DNA-binding</keyword>
<evidence type="ECO:0000256" key="4">
    <source>
        <dbReference type="PROSITE-ProRule" id="PRU00335"/>
    </source>
</evidence>
<dbReference type="SUPFAM" id="SSF46689">
    <property type="entry name" value="Homeodomain-like"/>
    <property type="match status" value="1"/>
</dbReference>
<dbReference type="Gene3D" id="1.10.357.10">
    <property type="entry name" value="Tetracycline Repressor, domain 2"/>
    <property type="match status" value="1"/>
</dbReference>
<evidence type="ECO:0000256" key="2">
    <source>
        <dbReference type="ARBA" id="ARBA00023125"/>
    </source>
</evidence>
<name>A0ABT8FN32_9ACTN</name>
<dbReference type="PANTHER" id="PTHR30055:SF234">
    <property type="entry name" value="HTH-TYPE TRANSCRIPTIONAL REGULATOR BETI"/>
    <property type="match status" value="1"/>
</dbReference>
<keyword evidence="3" id="KW-0804">Transcription</keyword>
<proteinExistence type="predicted"/>
<protein>
    <submittedName>
        <fullName evidence="6">TetR/AcrR family transcriptional regulator</fullName>
    </submittedName>
</protein>
<keyword evidence="7" id="KW-1185">Reference proteome</keyword>
<dbReference type="PANTHER" id="PTHR30055">
    <property type="entry name" value="HTH-TYPE TRANSCRIPTIONAL REGULATOR RUTR"/>
    <property type="match status" value="1"/>
</dbReference>
<organism evidence="6 7">
    <name type="scientific">Nocardioides oceani</name>
    <dbReference type="NCBI Taxonomy" id="3058369"/>
    <lineage>
        <taxon>Bacteria</taxon>
        <taxon>Bacillati</taxon>
        <taxon>Actinomycetota</taxon>
        <taxon>Actinomycetes</taxon>
        <taxon>Propionibacteriales</taxon>
        <taxon>Nocardioidaceae</taxon>
        <taxon>Nocardioides</taxon>
    </lineage>
</organism>
<dbReference type="InterPro" id="IPR001647">
    <property type="entry name" value="HTH_TetR"/>
</dbReference>
<dbReference type="InterPro" id="IPR050109">
    <property type="entry name" value="HTH-type_TetR-like_transc_reg"/>
</dbReference>